<comment type="subcellular location">
    <subcellularLocation>
        <location evidence="1">Secreted</location>
    </subcellularLocation>
</comment>
<sequence length="271" mass="26525">MRQHVVQYASRCRPLQAAPCATVTLAPACSVVARLGPRGLPGVSGTPGAPGTPGTPGAQGPPGATGARGAAGPPGPQGEPGPAGQTGATGPAGPPGPPPPPVGFSAILDPVPVIPVPPNDSTGEVTVTGFDADPATRTGLYDTGSFDGERFVAPIAGTYHFTAGILLTATVIALVGSSVMLNLVVQPAGGGPPEIVRSDAVPAIIINGVAPGVSGARLSVAAQLNLDPGDGVYLTLANTTQVDGPLVEPIDGVDAASYWFDGTIVTQPAPP</sequence>
<organism evidence="4 5">
    <name type="scientific">Pandoravirus japonicus</name>
    <dbReference type="NCBI Taxonomy" id="2823154"/>
    <lineage>
        <taxon>Viruses</taxon>
        <taxon>Pandoravirus</taxon>
    </lineage>
</organism>
<dbReference type="PANTHER" id="PTHR15427:SF33">
    <property type="entry name" value="COLLAGEN IV NC1 DOMAIN-CONTAINING PROTEIN"/>
    <property type="match status" value="1"/>
</dbReference>
<dbReference type="Proteomes" id="UP001253637">
    <property type="component" value="Segment"/>
</dbReference>
<feature type="compositionally biased region" description="Low complexity" evidence="3">
    <location>
        <begin position="80"/>
        <end position="91"/>
    </location>
</feature>
<evidence type="ECO:0000256" key="2">
    <source>
        <dbReference type="ARBA" id="ARBA00022525"/>
    </source>
</evidence>
<dbReference type="InterPro" id="IPR008160">
    <property type="entry name" value="Collagen"/>
</dbReference>
<evidence type="ECO:0000313" key="5">
    <source>
        <dbReference type="Proteomes" id="UP001253637"/>
    </source>
</evidence>
<dbReference type="InterPro" id="IPR008983">
    <property type="entry name" value="Tumour_necrosis_fac-like_dom"/>
</dbReference>
<accession>A0A811BQN0</accession>
<evidence type="ECO:0000313" key="4">
    <source>
        <dbReference type="EMBL" id="BCU03112.1"/>
    </source>
</evidence>
<dbReference type="Gene3D" id="2.60.120.40">
    <property type="match status" value="1"/>
</dbReference>
<evidence type="ECO:0000256" key="3">
    <source>
        <dbReference type="SAM" id="MobiDB-lite"/>
    </source>
</evidence>
<evidence type="ECO:0000256" key="1">
    <source>
        <dbReference type="ARBA" id="ARBA00004613"/>
    </source>
</evidence>
<dbReference type="EMBL" id="LC625835">
    <property type="protein sequence ID" value="BCU03112.1"/>
    <property type="molecule type" value="Genomic_DNA"/>
</dbReference>
<proteinExistence type="predicted"/>
<name>A0A811BQN0_9VIRU</name>
<keyword evidence="2" id="KW-0964">Secreted</keyword>
<protein>
    <submittedName>
        <fullName evidence="4">Uncharacterized protein</fullName>
    </submittedName>
</protein>
<dbReference type="InterPro" id="IPR050392">
    <property type="entry name" value="Collagen/C1q_domain"/>
</dbReference>
<dbReference type="PANTHER" id="PTHR15427">
    <property type="entry name" value="EMILIN ELASTIN MICROFIBRIL INTERFACE-LOCATED PROTEIN ELASTIN MICROFIBRIL INTERFACER"/>
    <property type="match status" value="1"/>
</dbReference>
<reference evidence="4" key="1">
    <citation type="submission" date="2021-04" db="EMBL/GenBank/DDBJ databases">
        <title>Draft Genome Sequence of Pandoravirus japonicus, Isolated from the Sabaishi River of Niigata, Japan.</title>
        <authorList>
            <person name="Hosokawa N."/>
            <person name="Takahashi H."/>
            <person name="Aoki K."/>
            <person name="Takemura M."/>
        </authorList>
    </citation>
    <scope>NUCLEOTIDE SEQUENCE</scope>
</reference>
<feature type="compositionally biased region" description="Low complexity" evidence="3">
    <location>
        <begin position="55"/>
        <end position="71"/>
    </location>
</feature>
<feature type="region of interest" description="Disordered" evidence="3">
    <location>
        <begin position="41"/>
        <end position="108"/>
    </location>
</feature>
<dbReference type="Pfam" id="PF01391">
    <property type="entry name" value="Collagen"/>
    <property type="match status" value="1"/>
</dbReference>
<feature type="compositionally biased region" description="Pro residues" evidence="3">
    <location>
        <begin position="92"/>
        <end position="102"/>
    </location>
</feature>